<dbReference type="EMBL" id="HBGN01037676">
    <property type="protein sequence ID" value="CAD9355682.1"/>
    <property type="molecule type" value="Transcribed_RNA"/>
</dbReference>
<evidence type="ECO:0000313" key="3">
    <source>
        <dbReference type="EMBL" id="CAD9355682.1"/>
    </source>
</evidence>
<dbReference type="PROSITE" id="PS50191">
    <property type="entry name" value="CRAL_TRIO"/>
    <property type="match status" value="1"/>
</dbReference>
<proteinExistence type="predicted"/>
<feature type="domain" description="CRAL-TRIO" evidence="2">
    <location>
        <begin position="162"/>
        <end position="313"/>
    </location>
</feature>
<organism evidence="3">
    <name type="scientific">Ditylum brightwellii</name>
    <dbReference type="NCBI Taxonomy" id="49249"/>
    <lineage>
        <taxon>Eukaryota</taxon>
        <taxon>Sar</taxon>
        <taxon>Stramenopiles</taxon>
        <taxon>Ochrophyta</taxon>
        <taxon>Bacillariophyta</taxon>
        <taxon>Mediophyceae</taxon>
        <taxon>Lithodesmiophycidae</taxon>
        <taxon>Lithodesmiales</taxon>
        <taxon>Lithodesmiaceae</taxon>
        <taxon>Ditylum</taxon>
    </lineage>
</organism>
<protein>
    <recommendedName>
        <fullName evidence="2">CRAL-TRIO domain-containing protein</fullName>
    </recommendedName>
</protein>
<dbReference type="Pfam" id="PF00650">
    <property type="entry name" value="CRAL_TRIO"/>
    <property type="match status" value="1"/>
</dbReference>
<reference evidence="3" key="1">
    <citation type="submission" date="2021-01" db="EMBL/GenBank/DDBJ databases">
        <authorList>
            <person name="Corre E."/>
            <person name="Pelletier E."/>
            <person name="Niang G."/>
            <person name="Scheremetjew M."/>
            <person name="Finn R."/>
            <person name="Kale V."/>
            <person name="Holt S."/>
            <person name="Cochrane G."/>
            <person name="Meng A."/>
            <person name="Brown T."/>
            <person name="Cohen L."/>
        </authorList>
    </citation>
    <scope>NUCLEOTIDE SEQUENCE</scope>
    <source>
        <strain evidence="3">Pop2</strain>
    </source>
</reference>
<dbReference type="PANTHER" id="PTHR46277:SF3">
    <property type="entry name" value="BINDING PROTEIN, PUTATIVE-RELATED"/>
    <property type="match status" value="1"/>
</dbReference>
<dbReference type="InterPro" id="IPR036865">
    <property type="entry name" value="CRAL-TRIO_dom_sf"/>
</dbReference>
<gene>
    <name evidence="3" type="ORF">DBRI1063_LOCUS24129</name>
</gene>
<dbReference type="SUPFAM" id="SSF52087">
    <property type="entry name" value="CRAL/TRIO domain"/>
    <property type="match status" value="1"/>
</dbReference>
<dbReference type="InterPro" id="IPR001251">
    <property type="entry name" value="CRAL-TRIO_dom"/>
</dbReference>
<name>A0A7S2A240_9STRA</name>
<evidence type="ECO:0000256" key="1">
    <source>
        <dbReference type="SAM" id="MobiDB-lite"/>
    </source>
</evidence>
<feature type="region of interest" description="Disordered" evidence="1">
    <location>
        <begin position="1"/>
        <end position="42"/>
    </location>
</feature>
<dbReference type="SUPFAM" id="SSF46938">
    <property type="entry name" value="CRAL/TRIO N-terminal domain"/>
    <property type="match status" value="1"/>
</dbReference>
<dbReference type="PANTHER" id="PTHR46277">
    <property type="entry name" value="OS03G0850700 PROTEIN"/>
    <property type="match status" value="1"/>
</dbReference>
<dbReference type="CDD" id="cd00170">
    <property type="entry name" value="SEC14"/>
    <property type="match status" value="1"/>
</dbReference>
<accession>A0A7S2A240</accession>
<dbReference type="AlphaFoldDB" id="A0A7S2A240"/>
<evidence type="ECO:0000259" key="2">
    <source>
        <dbReference type="PROSITE" id="PS50191"/>
    </source>
</evidence>
<sequence length="313" mass="35253">MTVAACLTNEEKEKKMKSATESSQRKRETEDETKQVMPLPIESPDSMHKLEWLDDVLFDNTDLQKLETLQPESTLGERRRFLKARKHCVKAASAQLGTYLQWRDDNRLEEFFPSTFTTDVGDWMSAARGALEIANESGHHVNPPKLPRLVSVFEGKDFVVCKNGARVIHVLPCQLDSNLAAPSTYALAVAMYLDRKLDRNCTEKVTVVIDIRFGKGWTNPSSVSIVPFIKLVVGLLNTYFPERLSRCILFPLPRAATMLFNTAKSYLDPDTAAKIQVCSGAGSIDAPVPDKVSNFIDRHAIDIMEQRRKSFFL</sequence>
<dbReference type="Gene3D" id="3.40.525.10">
    <property type="entry name" value="CRAL-TRIO lipid binding domain"/>
    <property type="match status" value="1"/>
</dbReference>
<dbReference type="InterPro" id="IPR036273">
    <property type="entry name" value="CRAL/TRIO_N_dom_sf"/>
</dbReference>
<feature type="compositionally biased region" description="Basic and acidic residues" evidence="1">
    <location>
        <begin position="9"/>
        <end position="34"/>
    </location>
</feature>